<evidence type="ECO:0000256" key="1">
    <source>
        <dbReference type="ARBA" id="ARBA00009054"/>
    </source>
</evidence>
<dbReference type="PANTHER" id="PTHR21237:SF23">
    <property type="entry name" value="GRPE PROTEIN HOMOLOG, MITOCHONDRIAL"/>
    <property type="match status" value="1"/>
</dbReference>
<dbReference type="PANTHER" id="PTHR21237">
    <property type="entry name" value="GRPE PROTEIN"/>
    <property type="match status" value="1"/>
</dbReference>
<accession>A0A6P7T2N2</accession>
<dbReference type="InterPro" id="IPR009012">
    <property type="entry name" value="GrpE_head"/>
</dbReference>
<evidence type="ECO:0000256" key="3">
    <source>
        <dbReference type="RuleBase" id="RU000640"/>
    </source>
</evidence>
<dbReference type="FunFam" id="3.90.20.20:FF:000003">
    <property type="entry name" value="GrpE protein homolog"/>
    <property type="match status" value="1"/>
</dbReference>
<keyword evidence="5" id="KW-0175">Coiled coil</keyword>
<keyword evidence="3" id="KW-0496">Mitochondrion</keyword>
<comment type="subcellular location">
    <subcellularLocation>
        <location evidence="3">Mitochondrion matrix</location>
    </subcellularLocation>
</comment>
<dbReference type="GO" id="GO:0051087">
    <property type="term" value="F:protein-folding chaperone binding"/>
    <property type="evidence" value="ECO:0007669"/>
    <property type="project" value="InterPro"/>
</dbReference>
<comment type="similarity">
    <text evidence="1 4">Belongs to the GrpE family.</text>
</comment>
<dbReference type="GO" id="GO:0006457">
    <property type="term" value="P:protein folding"/>
    <property type="evidence" value="ECO:0007669"/>
    <property type="project" value="InterPro"/>
</dbReference>
<keyword evidence="6" id="KW-1185">Reference proteome</keyword>
<comment type="function">
    <text evidence="3">Essential component of the PAM complex, a complex required for the translocation of transit peptide-containing proteins from the inner membrane into the mitochondrial matrix in an ATP-dependent manner.</text>
</comment>
<feature type="coiled-coil region" evidence="5">
    <location>
        <begin position="73"/>
        <end position="100"/>
    </location>
</feature>
<dbReference type="GO" id="GO:0000774">
    <property type="term" value="F:adenyl-nucleotide exchange factor activity"/>
    <property type="evidence" value="ECO:0007669"/>
    <property type="project" value="InterPro"/>
</dbReference>
<name>A0A6P7T2N2_9MOLL</name>
<protein>
    <recommendedName>
        <fullName evidence="3">GrpE protein homolog</fullName>
    </recommendedName>
</protein>
<evidence type="ECO:0000256" key="5">
    <source>
        <dbReference type="SAM" id="Coils"/>
    </source>
</evidence>
<dbReference type="CDD" id="cd00446">
    <property type="entry name" value="GrpE"/>
    <property type="match status" value="1"/>
</dbReference>
<dbReference type="KEGG" id="osn:115219056"/>
<evidence type="ECO:0000313" key="7">
    <source>
        <dbReference type="RefSeq" id="XP_029644969.1"/>
    </source>
</evidence>
<dbReference type="SUPFAM" id="SSF51064">
    <property type="entry name" value="Head domain of nucleotide exchange factor GrpE"/>
    <property type="match status" value="1"/>
</dbReference>
<dbReference type="Gene3D" id="2.30.22.10">
    <property type="entry name" value="Head domain of nucleotide exchange factor GrpE"/>
    <property type="match status" value="1"/>
</dbReference>
<dbReference type="Pfam" id="PF01025">
    <property type="entry name" value="GrpE"/>
    <property type="match status" value="1"/>
</dbReference>
<keyword evidence="2 3" id="KW-0143">Chaperone</keyword>
<evidence type="ECO:0000256" key="4">
    <source>
        <dbReference type="RuleBase" id="RU004478"/>
    </source>
</evidence>
<dbReference type="InterPro" id="IPR000740">
    <property type="entry name" value="GrpE"/>
</dbReference>
<dbReference type="GO" id="GO:0051082">
    <property type="term" value="F:unfolded protein binding"/>
    <property type="evidence" value="ECO:0007669"/>
    <property type="project" value="TreeGrafter"/>
</dbReference>
<evidence type="ECO:0000256" key="2">
    <source>
        <dbReference type="ARBA" id="ARBA00023186"/>
    </source>
</evidence>
<gene>
    <name evidence="7" type="primary">LOC115219056</name>
</gene>
<dbReference type="InterPro" id="IPR013805">
    <property type="entry name" value="GrpE_CC"/>
</dbReference>
<dbReference type="HAMAP" id="MF_01151">
    <property type="entry name" value="GrpE"/>
    <property type="match status" value="1"/>
</dbReference>
<sequence>MSSYLLSRVSLNCRRLPRYFFNSTKLNPPGFTLIRIGRQFSAAAESNKVAEGSNTTTAAPPPGAADAVHNELNKELLEENKKLTENVKKMKDKYLLALAESENVRMRMNKQIQDAKLFSIQGFCRDLFEVADILTKATESVPKEELEMNQHLKDLFEGLSMTEIQLQKVFNKHAIEQIIPKEGDKFDPYLHEAMFEVSCEGKEAGTVATLTKLGYKLHNRTVRPAVVGVYKAM</sequence>
<proteinExistence type="inferred from homology"/>
<organism evidence="6 7">
    <name type="scientific">Octopus sinensis</name>
    <name type="common">East Asian common octopus</name>
    <dbReference type="NCBI Taxonomy" id="2607531"/>
    <lineage>
        <taxon>Eukaryota</taxon>
        <taxon>Metazoa</taxon>
        <taxon>Spiralia</taxon>
        <taxon>Lophotrochozoa</taxon>
        <taxon>Mollusca</taxon>
        <taxon>Cephalopoda</taxon>
        <taxon>Coleoidea</taxon>
        <taxon>Octopodiformes</taxon>
        <taxon>Octopoda</taxon>
        <taxon>Incirrata</taxon>
        <taxon>Octopodidae</taxon>
        <taxon>Octopus</taxon>
    </lineage>
</organism>
<dbReference type="AlphaFoldDB" id="A0A6P7T2N2"/>
<dbReference type="PRINTS" id="PR00773">
    <property type="entry name" value="GRPEPROTEIN"/>
</dbReference>
<evidence type="ECO:0000313" key="6">
    <source>
        <dbReference type="Proteomes" id="UP000515154"/>
    </source>
</evidence>
<dbReference type="Gene3D" id="3.90.20.20">
    <property type="match status" value="1"/>
</dbReference>
<dbReference type="GO" id="GO:0030150">
    <property type="term" value="P:protein import into mitochondrial matrix"/>
    <property type="evidence" value="ECO:0007669"/>
    <property type="project" value="TreeGrafter"/>
</dbReference>
<reference evidence="7" key="1">
    <citation type="submission" date="2025-08" db="UniProtKB">
        <authorList>
            <consortium name="RefSeq"/>
        </authorList>
    </citation>
    <scope>IDENTIFICATION</scope>
</reference>
<dbReference type="SUPFAM" id="SSF58014">
    <property type="entry name" value="Coiled-coil domain of nucleotide exchange factor GrpE"/>
    <property type="match status" value="1"/>
</dbReference>
<dbReference type="Proteomes" id="UP000515154">
    <property type="component" value="Linkage group LG14"/>
</dbReference>
<dbReference type="GO" id="GO:0042803">
    <property type="term" value="F:protein homodimerization activity"/>
    <property type="evidence" value="ECO:0007669"/>
    <property type="project" value="InterPro"/>
</dbReference>
<dbReference type="PROSITE" id="PS01071">
    <property type="entry name" value="GRPE"/>
    <property type="match status" value="1"/>
</dbReference>
<dbReference type="RefSeq" id="XP_029644969.1">
    <property type="nucleotide sequence ID" value="XM_029789109.2"/>
</dbReference>
<dbReference type="GO" id="GO:0001405">
    <property type="term" value="C:PAM complex, Tim23 associated import motor"/>
    <property type="evidence" value="ECO:0007669"/>
    <property type="project" value="TreeGrafter"/>
</dbReference>